<accession>A0A4R7VF72</accession>
<evidence type="ECO:0000313" key="2">
    <source>
        <dbReference type="EMBL" id="TDV47854.1"/>
    </source>
</evidence>
<name>A0A4R7VF72_9PSEU</name>
<evidence type="ECO:0000256" key="1">
    <source>
        <dbReference type="SAM" id="MobiDB-lite"/>
    </source>
</evidence>
<evidence type="ECO:0000313" key="3">
    <source>
        <dbReference type="Proteomes" id="UP000294927"/>
    </source>
</evidence>
<dbReference type="RefSeq" id="WP_133905149.1">
    <property type="nucleotide sequence ID" value="NZ_SOCP01000009.1"/>
</dbReference>
<dbReference type="AlphaFoldDB" id="A0A4R7VF72"/>
<keyword evidence="3" id="KW-1185">Reference proteome</keyword>
<dbReference type="Proteomes" id="UP000294927">
    <property type="component" value="Unassembled WGS sequence"/>
</dbReference>
<dbReference type="EMBL" id="SOCP01000009">
    <property type="protein sequence ID" value="TDV47854.1"/>
    <property type="molecule type" value="Genomic_DNA"/>
</dbReference>
<feature type="compositionally biased region" description="Pro residues" evidence="1">
    <location>
        <begin position="37"/>
        <end position="48"/>
    </location>
</feature>
<dbReference type="OrthoDB" id="3635181at2"/>
<sequence length="143" mass="15279">MTRVNRPDTLLTRLREIERRLRLLEGRGPAMTMASVSPPPPRPVPLTPARPRDWPGTDSPEWTDLVLTLAQPGEFRVVVDAVADTGASGEARVLVNGTPVGAGFAVGEWHVVDITVGEELSEVVVQARRTGGGGLVRVSATLV</sequence>
<reference evidence="2 3" key="1">
    <citation type="submission" date="2019-03" db="EMBL/GenBank/DDBJ databases">
        <title>Genomic Encyclopedia of Archaeal and Bacterial Type Strains, Phase II (KMG-II): from individual species to whole genera.</title>
        <authorList>
            <person name="Goeker M."/>
        </authorList>
    </citation>
    <scope>NUCLEOTIDE SEQUENCE [LARGE SCALE GENOMIC DNA]</scope>
    <source>
        <strain evidence="2 3">DSM 45499</strain>
    </source>
</reference>
<proteinExistence type="predicted"/>
<feature type="region of interest" description="Disordered" evidence="1">
    <location>
        <begin position="28"/>
        <end position="59"/>
    </location>
</feature>
<gene>
    <name evidence="2" type="ORF">CLV71_10989</name>
</gene>
<protein>
    <submittedName>
        <fullName evidence="2">Uncharacterized protein</fullName>
    </submittedName>
</protein>
<organism evidence="2 3">
    <name type="scientific">Actinophytocola oryzae</name>
    <dbReference type="NCBI Taxonomy" id="502181"/>
    <lineage>
        <taxon>Bacteria</taxon>
        <taxon>Bacillati</taxon>
        <taxon>Actinomycetota</taxon>
        <taxon>Actinomycetes</taxon>
        <taxon>Pseudonocardiales</taxon>
        <taxon>Pseudonocardiaceae</taxon>
    </lineage>
</organism>
<comment type="caution">
    <text evidence="2">The sequence shown here is derived from an EMBL/GenBank/DDBJ whole genome shotgun (WGS) entry which is preliminary data.</text>
</comment>